<feature type="binding site" evidence="5">
    <location>
        <position position="251"/>
    </location>
    <ligand>
        <name>Mg(2+)</name>
        <dbReference type="ChEBI" id="CHEBI:18420"/>
    </ligand>
</feature>
<dbReference type="Pfam" id="PF13344">
    <property type="entry name" value="Hydrolase_6"/>
    <property type="match status" value="1"/>
</dbReference>
<dbReference type="GO" id="GO:0016791">
    <property type="term" value="F:phosphatase activity"/>
    <property type="evidence" value="ECO:0007669"/>
    <property type="project" value="InterPro"/>
</dbReference>
<gene>
    <name evidence="6" type="ORF">SNE40_003527</name>
</gene>
<dbReference type="AlphaFoldDB" id="A0AAN8K832"/>
<dbReference type="Pfam" id="PF13242">
    <property type="entry name" value="Hydrolase_like"/>
    <property type="match status" value="1"/>
</dbReference>
<comment type="similarity">
    <text evidence="2">Belongs to the HAD-like hydrolase superfamily.</text>
</comment>
<feature type="binding site" evidence="5">
    <location>
        <position position="26"/>
    </location>
    <ligand>
        <name>Mg(2+)</name>
        <dbReference type="ChEBI" id="CHEBI:18420"/>
    </ligand>
</feature>
<dbReference type="SUPFAM" id="SSF56784">
    <property type="entry name" value="HAD-like"/>
    <property type="match status" value="1"/>
</dbReference>
<dbReference type="NCBIfam" id="TIGR01452">
    <property type="entry name" value="PGP_euk"/>
    <property type="match status" value="1"/>
</dbReference>
<proteinExistence type="inferred from homology"/>
<dbReference type="NCBIfam" id="TIGR01460">
    <property type="entry name" value="HAD-SF-IIA"/>
    <property type="match status" value="1"/>
</dbReference>
<dbReference type="PANTHER" id="PTHR19288">
    <property type="entry name" value="4-NITROPHENYLPHOSPHATASE-RELATED"/>
    <property type="match status" value="1"/>
</dbReference>
<feature type="active site" description="Proton donor" evidence="3">
    <location>
        <position position="26"/>
    </location>
</feature>
<name>A0AAN8K832_PATCE</name>
<dbReference type="InterPro" id="IPR023214">
    <property type="entry name" value="HAD_sf"/>
</dbReference>
<organism evidence="6 7">
    <name type="scientific">Patella caerulea</name>
    <name type="common">Rayed Mediterranean limpet</name>
    <dbReference type="NCBI Taxonomy" id="87958"/>
    <lineage>
        <taxon>Eukaryota</taxon>
        <taxon>Metazoa</taxon>
        <taxon>Spiralia</taxon>
        <taxon>Lophotrochozoa</taxon>
        <taxon>Mollusca</taxon>
        <taxon>Gastropoda</taxon>
        <taxon>Patellogastropoda</taxon>
        <taxon>Patelloidea</taxon>
        <taxon>Patellidae</taxon>
        <taxon>Patella</taxon>
    </lineage>
</organism>
<dbReference type="InterPro" id="IPR006349">
    <property type="entry name" value="PGP_euk"/>
</dbReference>
<reference evidence="6 7" key="1">
    <citation type="submission" date="2024-01" db="EMBL/GenBank/DDBJ databases">
        <title>The genome of the rayed Mediterranean limpet Patella caerulea (Linnaeus, 1758).</title>
        <authorList>
            <person name="Anh-Thu Weber A."/>
            <person name="Halstead-Nussloch G."/>
        </authorList>
    </citation>
    <scope>NUCLEOTIDE SEQUENCE [LARGE SCALE GENOMIC DNA]</scope>
    <source>
        <strain evidence="6">AATW-2023a</strain>
        <tissue evidence="6">Whole specimen</tissue>
    </source>
</reference>
<dbReference type="EMBL" id="JAZGQO010000002">
    <property type="protein sequence ID" value="KAK6191962.1"/>
    <property type="molecule type" value="Genomic_DNA"/>
</dbReference>
<keyword evidence="5" id="KW-0460">Magnesium</keyword>
<dbReference type="PANTHER" id="PTHR19288:SF93">
    <property type="entry name" value="FI11325P-RELATED"/>
    <property type="match status" value="1"/>
</dbReference>
<dbReference type="GO" id="GO:0046872">
    <property type="term" value="F:metal ion binding"/>
    <property type="evidence" value="ECO:0007669"/>
    <property type="project" value="UniProtKB-KW"/>
</dbReference>
<evidence type="ECO:0000256" key="1">
    <source>
        <dbReference type="ARBA" id="ARBA00022801"/>
    </source>
</evidence>
<evidence type="ECO:0000256" key="3">
    <source>
        <dbReference type="PIRSR" id="PIRSR000915-1"/>
    </source>
</evidence>
<keyword evidence="5" id="KW-0479">Metal-binding</keyword>
<sequence length="314" mass="34824">MACQKLDRSAAEKLISETDNFLFDCDGVLWDGHGAIPGSVDTIAHLKRLGKKVYYITNNSSSSREDYKKKCLKYGFDAEVGDIVCTAYVGALYLHNNNFKGKVYVVGNPAMGKELDKFNIKHIGIGPDEMVNDDDNINYSARVEEWLKTQLDPEVNCVFVGFDPYINYIKILKAASYLQRENCLFLGTNEDTHLPTQGSDIVIPGTGTMVKAVSLPSRKKPLIIGKPETTMFDTLSLANNLDPARSMMVGDRMNTDIYMAKRCNLKSLLVLTGVCTEQDLPLNGVQPKSFEAGEELPDFYADKLGIFGEFIASL</sequence>
<comment type="caution">
    <text evidence="6">The sequence shown here is derived from an EMBL/GenBank/DDBJ whole genome shotgun (WGS) entry which is preliminary data.</text>
</comment>
<feature type="active site" description="Nucleophile" evidence="3">
    <location>
        <position position="24"/>
    </location>
</feature>
<evidence type="ECO:0000256" key="2">
    <source>
        <dbReference type="PIRNR" id="PIRNR000915"/>
    </source>
</evidence>
<evidence type="ECO:0000256" key="5">
    <source>
        <dbReference type="PIRSR" id="PIRSR000915-3"/>
    </source>
</evidence>
<dbReference type="InterPro" id="IPR036412">
    <property type="entry name" value="HAD-like_sf"/>
</dbReference>
<evidence type="ECO:0000256" key="4">
    <source>
        <dbReference type="PIRSR" id="PIRSR000915-2"/>
    </source>
</evidence>
<dbReference type="InterPro" id="IPR006357">
    <property type="entry name" value="HAD-SF_hydro_IIA"/>
</dbReference>
<feature type="binding site" evidence="4">
    <location>
        <position position="226"/>
    </location>
    <ligand>
        <name>substrate</name>
    </ligand>
</feature>
<accession>A0AAN8K832</accession>
<dbReference type="Gene3D" id="3.40.50.1000">
    <property type="entry name" value="HAD superfamily/HAD-like"/>
    <property type="match status" value="2"/>
</dbReference>
<evidence type="ECO:0008006" key="8">
    <source>
        <dbReference type="Google" id="ProtNLM"/>
    </source>
</evidence>
<dbReference type="PIRSF" id="PIRSF000915">
    <property type="entry name" value="PGP-type_phosphatase"/>
    <property type="match status" value="1"/>
</dbReference>
<keyword evidence="7" id="KW-1185">Reference proteome</keyword>
<keyword evidence="1 2" id="KW-0378">Hydrolase</keyword>
<feature type="binding site" evidence="5">
    <location>
        <position position="24"/>
    </location>
    <ligand>
        <name>Mg(2+)</name>
        <dbReference type="ChEBI" id="CHEBI:18420"/>
    </ligand>
</feature>
<dbReference type="Proteomes" id="UP001347796">
    <property type="component" value="Unassembled WGS sequence"/>
</dbReference>
<evidence type="ECO:0000313" key="7">
    <source>
        <dbReference type="Proteomes" id="UP001347796"/>
    </source>
</evidence>
<protein>
    <recommendedName>
        <fullName evidence="8">4-nitrophenylphosphatase</fullName>
    </recommendedName>
</protein>
<evidence type="ECO:0000313" key="6">
    <source>
        <dbReference type="EMBL" id="KAK6191962.1"/>
    </source>
</evidence>
<dbReference type="GO" id="GO:0005737">
    <property type="term" value="C:cytoplasm"/>
    <property type="evidence" value="ECO:0007669"/>
    <property type="project" value="TreeGrafter"/>
</dbReference>
<comment type="cofactor">
    <cofactor evidence="5">
        <name>Mg(2+)</name>
        <dbReference type="ChEBI" id="CHEBI:18420"/>
    </cofactor>
    <text evidence="5">Divalent metal ions. Mg(2+) is the most effective.</text>
</comment>